<dbReference type="Proteomes" id="UP000017805">
    <property type="component" value="Chromosome"/>
</dbReference>
<dbReference type="AlphaFoldDB" id="U5LBP1"/>
<organism evidence="4 5">
    <name type="scientific">Bacillus infantis NRRL B-14911</name>
    <dbReference type="NCBI Taxonomy" id="1367477"/>
    <lineage>
        <taxon>Bacteria</taxon>
        <taxon>Bacillati</taxon>
        <taxon>Bacillota</taxon>
        <taxon>Bacilli</taxon>
        <taxon>Bacillales</taxon>
        <taxon>Bacillaceae</taxon>
        <taxon>Bacillus</taxon>
    </lineage>
</organism>
<dbReference type="GO" id="GO:0016787">
    <property type="term" value="F:hydrolase activity"/>
    <property type="evidence" value="ECO:0007669"/>
    <property type="project" value="UniProtKB-KW"/>
</dbReference>
<dbReference type="PANTHER" id="PTHR43736:SF1">
    <property type="entry name" value="DIHYDRONEOPTERIN TRIPHOSPHATE DIPHOSPHATASE"/>
    <property type="match status" value="1"/>
</dbReference>
<dbReference type="CDD" id="cd04686">
    <property type="entry name" value="NUDIX_Hydrolase"/>
    <property type="match status" value="1"/>
</dbReference>
<evidence type="ECO:0000313" key="5">
    <source>
        <dbReference type="Proteomes" id="UP000017805"/>
    </source>
</evidence>
<dbReference type="RefSeq" id="WP_009790800.1">
    <property type="nucleotide sequence ID" value="NC_022524.1"/>
</dbReference>
<dbReference type="EMBL" id="CP006643">
    <property type="protein sequence ID" value="AGX04141.1"/>
    <property type="molecule type" value="Genomic_DNA"/>
</dbReference>
<proteinExistence type="inferred from homology"/>
<dbReference type="PANTHER" id="PTHR43736">
    <property type="entry name" value="ADP-RIBOSE PYROPHOSPHATASE"/>
    <property type="match status" value="1"/>
</dbReference>
<keyword evidence="2" id="KW-0378">Hydrolase</keyword>
<evidence type="ECO:0000256" key="1">
    <source>
        <dbReference type="ARBA" id="ARBA00005582"/>
    </source>
</evidence>
<dbReference type="InterPro" id="IPR020084">
    <property type="entry name" value="NUDIX_hydrolase_CS"/>
</dbReference>
<sequence>MKSKMHRAYGVYGLFFKKNKLLVINKKGGPYTNRYDLPGGSLEDSESLAMALRREFLEETGLDIEIIRNIGVIDFMLPWGWKEYTHVHHICVFYEVEGTGRLTQPLEFDGQDSFGALWLAEYEASWDNASPLVLKAFEWLRTKKLSVDAECYDDWEVKG</sequence>
<dbReference type="InterPro" id="IPR000086">
    <property type="entry name" value="NUDIX_hydrolase_dom"/>
</dbReference>
<gene>
    <name evidence="4" type="ORF">N288_11150</name>
</gene>
<evidence type="ECO:0000259" key="3">
    <source>
        <dbReference type="PROSITE" id="PS51462"/>
    </source>
</evidence>
<dbReference type="Pfam" id="PF00293">
    <property type="entry name" value="NUDIX"/>
    <property type="match status" value="1"/>
</dbReference>
<dbReference type="KEGG" id="bif:N288_11150"/>
<dbReference type="PROSITE" id="PS00893">
    <property type="entry name" value="NUDIX_BOX"/>
    <property type="match status" value="1"/>
</dbReference>
<dbReference type="PROSITE" id="PS51462">
    <property type="entry name" value="NUDIX"/>
    <property type="match status" value="1"/>
</dbReference>
<keyword evidence="5" id="KW-1185">Reference proteome</keyword>
<evidence type="ECO:0000256" key="2">
    <source>
        <dbReference type="ARBA" id="ARBA00022801"/>
    </source>
</evidence>
<dbReference type="Gene3D" id="3.90.79.10">
    <property type="entry name" value="Nucleoside Triphosphate Pyrophosphohydrolase"/>
    <property type="match status" value="1"/>
</dbReference>
<evidence type="ECO:0000313" key="4">
    <source>
        <dbReference type="EMBL" id="AGX04141.1"/>
    </source>
</evidence>
<dbReference type="SUPFAM" id="SSF55811">
    <property type="entry name" value="Nudix"/>
    <property type="match status" value="1"/>
</dbReference>
<protein>
    <submittedName>
        <fullName evidence="4">DNA mismatch repair protein MutT</fullName>
    </submittedName>
</protein>
<reference evidence="4 5" key="1">
    <citation type="submission" date="2013-07" db="EMBL/GenBank/DDBJ databases">
        <title>Complete genome sequence of Bacillus infantis NRRL B-14911 that has potential to induce cardiac disease by antigenic mimicry.</title>
        <authorList>
            <person name="Massilamany C."/>
            <person name="Smith T.P.L."/>
            <person name="Loy J.D."/>
            <person name="Barletta R."/>
            <person name="Reddy J."/>
        </authorList>
    </citation>
    <scope>NUCLEOTIDE SEQUENCE [LARGE SCALE GENOMIC DNA]</scope>
    <source>
        <strain evidence="4 5">NRRL B-14911</strain>
    </source>
</reference>
<name>U5LBP1_9BACI</name>
<accession>U5LBP1</accession>
<dbReference type="STRING" id="1367477.N288_11150"/>
<dbReference type="InterPro" id="IPR015797">
    <property type="entry name" value="NUDIX_hydrolase-like_dom_sf"/>
</dbReference>
<dbReference type="HOGENOM" id="CLU_037162_20_1_9"/>
<dbReference type="OrthoDB" id="369191at2"/>
<feature type="domain" description="Nudix hydrolase" evidence="3">
    <location>
        <begin position="4"/>
        <end position="141"/>
    </location>
</feature>
<comment type="similarity">
    <text evidence="1">Belongs to the Nudix hydrolase family.</text>
</comment>
<dbReference type="PATRIC" id="fig|1367477.3.peg.2167"/>